<keyword evidence="2" id="KW-0645">Protease</keyword>
<dbReference type="PANTHER" id="PTHR46825:SF9">
    <property type="entry name" value="BETA-LACTAMASE-RELATED DOMAIN-CONTAINING PROTEIN"/>
    <property type="match status" value="1"/>
</dbReference>
<dbReference type="GO" id="GO:0004180">
    <property type="term" value="F:carboxypeptidase activity"/>
    <property type="evidence" value="ECO:0007669"/>
    <property type="project" value="UniProtKB-KW"/>
</dbReference>
<evidence type="ECO:0000259" key="1">
    <source>
        <dbReference type="Pfam" id="PF00144"/>
    </source>
</evidence>
<sequence>MKITGKILIFFIPFLFSQKAFSQDIHTKKMDDYIRYIHKNDLDIGSISVFKKGKEVYFKSFGNIEKQKTDRNTTYQIGSVTKLFTAVLIFKLVEQHKISLNDPLSKYFPEVKNSGKITVKNLLEHSSGLNNYVKKDEKIIWLKDPRTDQEIMQEITGQRILFSPDENVFYSNSGYYLLGKIIEKEYDKNYSEVLKEQLTKPFQLSQTKSALENPKQITGSYIFERDAWQPAKDFYFKNIVGVGDISSSTENLNRFINLLFNYKILSKETVDIMKPVIGKEIYGRGLMTFNFHTVDFYGNTGGTYGTNTIVIFDEKTDTSITLIINGERYPRNEFIKDIVDIIYNNTIKFPENADKNTY</sequence>
<dbReference type="InterPro" id="IPR012338">
    <property type="entry name" value="Beta-lactam/transpept-like"/>
</dbReference>
<keyword evidence="2" id="KW-0121">Carboxypeptidase</keyword>
<reference evidence="3" key="1">
    <citation type="submission" date="2016-11" db="EMBL/GenBank/DDBJ databases">
        <authorList>
            <person name="Varghese N."/>
            <person name="Submissions S."/>
        </authorList>
    </citation>
    <scope>NUCLEOTIDE SEQUENCE [LARGE SCALE GENOMIC DNA]</scope>
    <source>
        <strain evidence="3">YR203</strain>
    </source>
</reference>
<dbReference type="Gene3D" id="3.40.710.10">
    <property type="entry name" value="DD-peptidase/beta-lactamase superfamily"/>
    <property type="match status" value="1"/>
</dbReference>
<dbReference type="EMBL" id="FQVE01000006">
    <property type="protein sequence ID" value="SHG50018.1"/>
    <property type="molecule type" value="Genomic_DNA"/>
</dbReference>
<keyword evidence="2" id="KW-0378">Hydrolase</keyword>
<dbReference type="SUPFAM" id="SSF56601">
    <property type="entry name" value="beta-lactamase/transpeptidase-like"/>
    <property type="match status" value="1"/>
</dbReference>
<dbReference type="InterPro" id="IPR001466">
    <property type="entry name" value="Beta-lactam-related"/>
</dbReference>
<dbReference type="Proteomes" id="UP000184108">
    <property type="component" value="Unassembled WGS sequence"/>
</dbReference>
<dbReference type="InterPro" id="IPR050491">
    <property type="entry name" value="AmpC-like"/>
</dbReference>
<dbReference type="PANTHER" id="PTHR46825">
    <property type="entry name" value="D-ALANYL-D-ALANINE-CARBOXYPEPTIDASE/ENDOPEPTIDASE AMPH"/>
    <property type="match status" value="1"/>
</dbReference>
<name>A0A1M5KBB9_9FLAO</name>
<dbReference type="Pfam" id="PF00144">
    <property type="entry name" value="Beta-lactamase"/>
    <property type="match status" value="1"/>
</dbReference>
<feature type="domain" description="Beta-lactamase-related" evidence="1">
    <location>
        <begin position="46"/>
        <end position="331"/>
    </location>
</feature>
<protein>
    <submittedName>
        <fullName evidence="2">D-alanyl-D-alanine carboxypeptidase</fullName>
    </submittedName>
</protein>
<evidence type="ECO:0000313" key="2">
    <source>
        <dbReference type="EMBL" id="SHG50018.1"/>
    </source>
</evidence>
<evidence type="ECO:0000313" key="3">
    <source>
        <dbReference type="Proteomes" id="UP000184108"/>
    </source>
</evidence>
<organism evidence="2 3">
    <name type="scientific">Chryseobacterium vrystaatense</name>
    <dbReference type="NCBI Taxonomy" id="307480"/>
    <lineage>
        <taxon>Bacteria</taxon>
        <taxon>Pseudomonadati</taxon>
        <taxon>Bacteroidota</taxon>
        <taxon>Flavobacteriia</taxon>
        <taxon>Flavobacteriales</taxon>
        <taxon>Weeksellaceae</taxon>
        <taxon>Chryseobacterium group</taxon>
        <taxon>Chryseobacterium</taxon>
    </lineage>
</organism>
<gene>
    <name evidence="2" type="ORF">SAMN02787073_4317</name>
</gene>
<proteinExistence type="predicted"/>
<accession>A0A1M5KBB9</accession>
<dbReference type="AlphaFoldDB" id="A0A1M5KBB9"/>